<sequence>MILYRIKHHERVCLALRLCRRALRFDPKFSELSKPVIPLQSRPNSLRPNDFMTLYTPAGHPERQSFISPLMPRAKSHGIYGASPYIG</sequence>
<proteinExistence type="predicted"/>
<evidence type="ECO:0000313" key="2">
    <source>
        <dbReference type="Proteomes" id="UP000274822"/>
    </source>
</evidence>
<dbReference type="AlphaFoldDB" id="A0A433Q7D1"/>
<name>A0A433Q7D1_9FUNG</name>
<protein>
    <submittedName>
        <fullName evidence="1">Uncharacterized protein</fullName>
    </submittedName>
</protein>
<keyword evidence="2" id="KW-1185">Reference proteome</keyword>
<comment type="caution">
    <text evidence="1">The sequence shown here is derived from an EMBL/GenBank/DDBJ whole genome shotgun (WGS) entry which is preliminary data.</text>
</comment>
<dbReference type="Proteomes" id="UP000274822">
    <property type="component" value="Unassembled WGS sequence"/>
</dbReference>
<evidence type="ECO:0000313" key="1">
    <source>
        <dbReference type="EMBL" id="RUS25694.1"/>
    </source>
</evidence>
<dbReference type="EMBL" id="RBNJ01012300">
    <property type="protein sequence ID" value="RUS25694.1"/>
    <property type="molecule type" value="Genomic_DNA"/>
</dbReference>
<reference evidence="1 2" key="1">
    <citation type="journal article" date="2018" name="New Phytol.">
        <title>Phylogenomics of Endogonaceae and evolution of mycorrhizas within Mucoromycota.</title>
        <authorList>
            <person name="Chang Y."/>
            <person name="Desiro A."/>
            <person name="Na H."/>
            <person name="Sandor L."/>
            <person name="Lipzen A."/>
            <person name="Clum A."/>
            <person name="Barry K."/>
            <person name="Grigoriev I.V."/>
            <person name="Martin F.M."/>
            <person name="Stajich J.E."/>
            <person name="Smith M.E."/>
            <person name="Bonito G."/>
            <person name="Spatafora J.W."/>
        </authorList>
    </citation>
    <scope>NUCLEOTIDE SEQUENCE [LARGE SCALE GENOMIC DNA]</scope>
    <source>
        <strain evidence="1 2">AD002</strain>
    </source>
</reference>
<organism evidence="1 2">
    <name type="scientific">Jimgerdemannia flammicorona</name>
    <dbReference type="NCBI Taxonomy" id="994334"/>
    <lineage>
        <taxon>Eukaryota</taxon>
        <taxon>Fungi</taxon>
        <taxon>Fungi incertae sedis</taxon>
        <taxon>Mucoromycota</taxon>
        <taxon>Mucoromycotina</taxon>
        <taxon>Endogonomycetes</taxon>
        <taxon>Endogonales</taxon>
        <taxon>Endogonaceae</taxon>
        <taxon>Jimgerdemannia</taxon>
    </lineage>
</organism>
<accession>A0A433Q7D1</accession>
<gene>
    <name evidence="1" type="ORF">BC938DRAFT_471786</name>
</gene>